<dbReference type="EMBL" id="JAIWYP010000006">
    <property type="protein sequence ID" value="KAH3814046.1"/>
    <property type="molecule type" value="Genomic_DNA"/>
</dbReference>
<reference evidence="1" key="1">
    <citation type="journal article" date="2019" name="bioRxiv">
        <title>The Genome of the Zebra Mussel, Dreissena polymorpha: A Resource for Invasive Species Research.</title>
        <authorList>
            <person name="McCartney M.A."/>
            <person name="Auch B."/>
            <person name="Kono T."/>
            <person name="Mallez S."/>
            <person name="Zhang Y."/>
            <person name="Obille A."/>
            <person name="Becker A."/>
            <person name="Abrahante J.E."/>
            <person name="Garbe J."/>
            <person name="Badalamenti J.P."/>
            <person name="Herman A."/>
            <person name="Mangelson H."/>
            <person name="Liachko I."/>
            <person name="Sullivan S."/>
            <person name="Sone E.D."/>
            <person name="Koren S."/>
            <person name="Silverstein K.A.T."/>
            <person name="Beckman K.B."/>
            <person name="Gohl D.M."/>
        </authorList>
    </citation>
    <scope>NUCLEOTIDE SEQUENCE</scope>
    <source>
        <strain evidence="1">Duluth1</strain>
        <tissue evidence="1">Whole animal</tissue>
    </source>
</reference>
<dbReference type="AlphaFoldDB" id="A0A9D4GEL3"/>
<gene>
    <name evidence="1" type="ORF">DPMN_142524</name>
</gene>
<proteinExistence type="predicted"/>
<evidence type="ECO:0000313" key="2">
    <source>
        <dbReference type="Proteomes" id="UP000828390"/>
    </source>
</evidence>
<name>A0A9D4GEL3_DREPO</name>
<comment type="caution">
    <text evidence="1">The sequence shown here is derived from an EMBL/GenBank/DDBJ whole genome shotgun (WGS) entry which is preliminary data.</text>
</comment>
<keyword evidence="2" id="KW-1185">Reference proteome</keyword>
<dbReference type="Proteomes" id="UP000828390">
    <property type="component" value="Unassembled WGS sequence"/>
</dbReference>
<protein>
    <submittedName>
        <fullName evidence="1">Uncharacterized protein</fullName>
    </submittedName>
</protein>
<organism evidence="1 2">
    <name type="scientific">Dreissena polymorpha</name>
    <name type="common">Zebra mussel</name>
    <name type="synonym">Mytilus polymorpha</name>
    <dbReference type="NCBI Taxonomy" id="45954"/>
    <lineage>
        <taxon>Eukaryota</taxon>
        <taxon>Metazoa</taxon>
        <taxon>Spiralia</taxon>
        <taxon>Lophotrochozoa</taxon>
        <taxon>Mollusca</taxon>
        <taxon>Bivalvia</taxon>
        <taxon>Autobranchia</taxon>
        <taxon>Heteroconchia</taxon>
        <taxon>Euheterodonta</taxon>
        <taxon>Imparidentia</taxon>
        <taxon>Neoheterodontei</taxon>
        <taxon>Myida</taxon>
        <taxon>Dreissenoidea</taxon>
        <taxon>Dreissenidae</taxon>
        <taxon>Dreissena</taxon>
    </lineage>
</organism>
<evidence type="ECO:0000313" key="1">
    <source>
        <dbReference type="EMBL" id="KAH3814046.1"/>
    </source>
</evidence>
<reference evidence="1" key="2">
    <citation type="submission" date="2020-11" db="EMBL/GenBank/DDBJ databases">
        <authorList>
            <person name="McCartney M.A."/>
            <person name="Auch B."/>
            <person name="Kono T."/>
            <person name="Mallez S."/>
            <person name="Becker A."/>
            <person name="Gohl D.M."/>
            <person name="Silverstein K.A.T."/>
            <person name="Koren S."/>
            <person name="Bechman K.B."/>
            <person name="Herman A."/>
            <person name="Abrahante J.E."/>
            <person name="Garbe J."/>
        </authorList>
    </citation>
    <scope>NUCLEOTIDE SEQUENCE</scope>
    <source>
        <strain evidence="1">Duluth1</strain>
        <tissue evidence="1">Whole animal</tissue>
    </source>
</reference>
<sequence>MPALGYPVSSFTLLEPLLDCRQQPVSGKQLLPGCDQKWLPLVLYDRSVCSFSEV</sequence>
<accession>A0A9D4GEL3</accession>